<evidence type="ECO:0000313" key="2">
    <source>
        <dbReference type="EMBL" id="KAK2192526.1"/>
    </source>
</evidence>
<sequence length="386" mass="44444">MVEVFRTNNSDYFREIKRRHPEVRTIFFNSSFSVVAPYLVKDYYGSVVSNCTFYEPVVSKTEKCLSRFDDMVERRPMSTVLEQEIATRYSETGTFIRVMTNAIVLSDGDVVKDNFKVVPIRCQMWGNEPYESFRQEHEPYSHHREVFTITQFWGHGFFHFVVEDLPRIAVYLPFLHRHPEVKVHVAVTNRFTVAYLEEVGIARSRLVSGHVAAGVLYMPGGTRCGRARLFSTQLLSLRLRAGLAEPKPPRNVVILIKRTKKRWFNHHTDILAMIRRHAGPAGLQTVVYGDNRVPGIEASRHLFDRAHMIVAPHGAGLANMIFSRPGTFVVEGMFYRNRKPNWCFRSLAHVLGHRYYGQLGKQCMDVTASDIEPVVKYAVGRFKRTS</sequence>
<organism evidence="2 3">
    <name type="scientific">Ridgeia piscesae</name>
    <name type="common">Tubeworm</name>
    <dbReference type="NCBI Taxonomy" id="27915"/>
    <lineage>
        <taxon>Eukaryota</taxon>
        <taxon>Metazoa</taxon>
        <taxon>Spiralia</taxon>
        <taxon>Lophotrochozoa</taxon>
        <taxon>Annelida</taxon>
        <taxon>Polychaeta</taxon>
        <taxon>Sedentaria</taxon>
        <taxon>Canalipalpata</taxon>
        <taxon>Sabellida</taxon>
        <taxon>Siboglinidae</taxon>
        <taxon>Ridgeia</taxon>
    </lineage>
</organism>
<dbReference type="InterPro" id="IPR049625">
    <property type="entry name" value="Glyco_transf_61_cat"/>
</dbReference>
<dbReference type="GO" id="GO:0016757">
    <property type="term" value="F:glycosyltransferase activity"/>
    <property type="evidence" value="ECO:0007669"/>
    <property type="project" value="InterPro"/>
</dbReference>
<evidence type="ECO:0000313" key="3">
    <source>
        <dbReference type="Proteomes" id="UP001209878"/>
    </source>
</evidence>
<proteinExistence type="predicted"/>
<keyword evidence="3" id="KW-1185">Reference proteome</keyword>
<comment type="caution">
    <text evidence="2">The sequence shown here is derived from an EMBL/GenBank/DDBJ whole genome shotgun (WGS) entry which is preliminary data.</text>
</comment>
<feature type="domain" description="Glycosyltransferase 61 catalytic" evidence="1">
    <location>
        <begin position="157"/>
        <end position="330"/>
    </location>
</feature>
<reference evidence="2" key="1">
    <citation type="journal article" date="2023" name="Mol. Biol. Evol.">
        <title>Third-Generation Sequencing Reveals the Adaptive Role of the Epigenome in Three Deep-Sea Polychaetes.</title>
        <authorList>
            <person name="Perez M."/>
            <person name="Aroh O."/>
            <person name="Sun Y."/>
            <person name="Lan Y."/>
            <person name="Juniper S.K."/>
            <person name="Young C.R."/>
            <person name="Angers B."/>
            <person name="Qian P.Y."/>
        </authorList>
    </citation>
    <scope>NUCLEOTIDE SEQUENCE</scope>
    <source>
        <strain evidence="2">R07B-5</strain>
    </source>
</reference>
<protein>
    <recommendedName>
        <fullName evidence="1">Glycosyltransferase 61 catalytic domain-containing protein</fullName>
    </recommendedName>
</protein>
<accession>A0AAD9PCX0</accession>
<dbReference type="AlphaFoldDB" id="A0AAD9PCX0"/>
<name>A0AAD9PCX0_RIDPI</name>
<dbReference type="Proteomes" id="UP001209878">
    <property type="component" value="Unassembled WGS sequence"/>
</dbReference>
<dbReference type="Pfam" id="PF04577">
    <property type="entry name" value="Glyco_transf_61"/>
    <property type="match status" value="1"/>
</dbReference>
<dbReference type="EMBL" id="JAODUO010000028">
    <property type="protein sequence ID" value="KAK2192526.1"/>
    <property type="molecule type" value="Genomic_DNA"/>
</dbReference>
<evidence type="ECO:0000259" key="1">
    <source>
        <dbReference type="Pfam" id="PF04577"/>
    </source>
</evidence>
<gene>
    <name evidence="2" type="ORF">NP493_28g04036</name>
</gene>